<evidence type="ECO:0000256" key="1">
    <source>
        <dbReference type="ARBA" id="ARBA00006663"/>
    </source>
</evidence>
<dbReference type="InParanoid" id="A0A6L2PDP3"/>
<feature type="compositionally biased region" description="Polar residues" evidence="4">
    <location>
        <begin position="77"/>
        <end position="86"/>
    </location>
</feature>
<dbReference type="InterPro" id="IPR051655">
    <property type="entry name" value="FAM161"/>
</dbReference>
<feature type="compositionally biased region" description="Basic and acidic residues" evidence="4">
    <location>
        <begin position="831"/>
        <end position="868"/>
    </location>
</feature>
<name>A0A6L2PDP3_COPFO</name>
<feature type="compositionally biased region" description="Acidic residues" evidence="4">
    <location>
        <begin position="891"/>
        <end position="905"/>
    </location>
</feature>
<dbReference type="Pfam" id="PF10595">
    <property type="entry name" value="FAM161A_B"/>
    <property type="match status" value="1"/>
</dbReference>
<reference evidence="6" key="1">
    <citation type="submission" date="2020-01" db="EMBL/GenBank/DDBJ databases">
        <title>Draft genome sequence of the Termite Coptotermes fromosanus.</title>
        <authorList>
            <person name="Itakura S."/>
            <person name="Yosikawa Y."/>
            <person name="Umezawa K."/>
        </authorList>
    </citation>
    <scope>NUCLEOTIDE SEQUENCE [LARGE SCALE GENOMIC DNA]</scope>
</reference>
<evidence type="ECO:0000313" key="6">
    <source>
        <dbReference type="Proteomes" id="UP000502823"/>
    </source>
</evidence>
<feature type="region of interest" description="Disordered" evidence="4">
    <location>
        <begin position="50"/>
        <end position="86"/>
    </location>
</feature>
<evidence type="ECO:0000313" key="5">
    <source>
        <dbReference type="EMBL" id="GFG28478.1"/>
    </source>
</evidence>
<accession>A0A6L2PDP3</accession>
<dbReference type="PANTHER" id="PTHR21501">
    <property type="entry name" value="PROTEIN FAM-161"/>
    <property type="match status" value="1"/>
</dbReference>
<evidence type="ECO:0000256" key="2">
    <source>
        <dbReference type="ARBA" id="ARBA00023054"/>
    </source>
</evidence>
<dbReference type="GO" id="GO:0005856">
    <property type="term" value="C:cytoskeleton"/>
    <property type="evidence" value="ECO:0007669"/>
    <property type="project" value="UniProtKB-ARBA"/>
</dbReference>
<feature type="compositionally biased region" description="Basic residues" evidence="4">
    <location>
        <begin position="761"/>
        <end position="771"/>
    </location>
</feature>
<gene>
    <name evidence="5" type="ORF">Cfor_11372</name>
</gene>
<evidence type="ECO:0000256" key="3">
    <source>
        <dbReference type="SAM" id="Coils"/>
    </source>
</evidence>
<dbReference type="EMBL" id="BLKM01006623">
    <property type="protein sequence ID" value="GFG28478.1"/>
    <property type="molecule type" value="Genomic_DNA"/>
</dbReference>
<feature type="region of interest" description="Disordered" evidence="4">
    <location>
        <begin position="827"/>
        <end position="905"/>
    </location>
</feature>
<dbReference type="OrthoDB" id="2150121at2759"/>
<keyword evidence="6" id="KW-1185">Reference proteome</keyword>
<keyword evidence="2 3" id="KW-0175">Coiled coil</keyword>
<dbReference type="PANTHER" id="PTHR21501:SF1">
    <property type="entry name" value="PROTEIN FAM-161"/>
    <property type="match status" value="1"/>
</dbReference>
<dbReference type="AlphaFoldDB" id="A0A6L2PDP3"/>
<feature type="region of interest" description="Disordered" evidence="4">
    <location>
        <begin position="754"/>
        <end position="804"/>
    </location>
</feature>
<dbReference type="GO" id="GO:0005929">
    <property type="term" value="C:cilium"/>
    <property type="evidence" value="ECO:0007669"/>
    <property type="project" value="TreeGrafter"/>
</dbReference>
<comment type="caution">
    <text evidence="5">The sequence shown here is derived from an EMBL/GenBank/DDBJ whole genome shotgun (WGS) entry which is preliminary data.</text>
</comment>
<dbReference type="InterPro" id="IPR019579">
    <property type="entry name" value="FAM161A/B"/>
</dbReference>
<protein>
    <recommendedName>
        <fullName evidence="7">FAM161 centrosomal protein A</fullName>
    </recommendedName>
</protein>
<dbReference type="Proteomes" id="UP000502823">
    <property type="component" value="Unassembled WGS sequence"/>
</dbReference>
<organism evidence="5 6">
    <name type="scientific">Coptotermes formosanus</name>
    <name type="common">Formosan subterranean termite</name>
    <dbReference type="NCBI Taxonomy" id="36987"/>
    <lineage>
        <taxon>Eukaryota</taxon>
        <taxon>Metazoa</taxon>
        <taxon>Ecdysozoa</taxon>
        <taxon>Arthropoda</taxon>
        <taxon>Hexapoda</taxon>
        <taxon>Insecta</taxon>
        <taxon>Pterygota</taxon>
        <taxon>Neoptera</taxon>
        <taxon>Polyneoptera</taxon>
        <taxon>Dictyoptera</taxon>
        <taxon>Blattodea</taxon>
        <taxon>Blattoidea</taxon>
        <taxon>Termitoidae</taxon>
        <taxon>Rhinotermitidae</taxon>
        <taxon>Coptotermes</taxon>
    </lineage>
</organism>
<dbReference type="GO" id="GO:0044782">
    <property type="term" value="P:cilium organization"/>
    <property type="evidence" value="ECO:0007669"/>
    <property type="project" value="TreeGrafter"/>
</dbReference>
<feature type="coiled-coil region" evidence="3">
    <location>
        <begin position="662"/>
        <end position="689"/>
    </location>
</feature>
<feature type="compositionally biased region" description="Low complexity" evidence="4">
    <location>
        <begin position="60"/>
        <end position="69"/>
    </location>
</feature>
<proteinExistence type="inferred from homology"/>
<comment type="similarity">
    <text evidence="1">Belongs to the FAM161 family.</text>
</comment>
<evidence type="ECO:0008006" key="7">
    <source>
        <dbReference type="Google" id="ProtNLM"/>
    </source>
</evidence>
<feature type="compositionally biased region" description="Basic and acidic residues" evidence="4">
    <location>
        <begin position="792"/>
        <end position="804"/>
    </location>
</feature>
<evidence type="ECO:0000256" key="4">
    <source>
        <dbReference type="SAM" id="MobiDB-lite"/>
    </source>
</evidence>
<sequence length="905" mass="104513">MTTNHTGAAFNHSCLKVPVNPENKRPLPTFERKRVADYLEDVRIDKEVSRHGTTRCCKVPPGSGRPSSSDSREVLSKISTPQGNANSANTEFVKSFIDFYENIPDYEDLNHLSDREFHVSLEYFKAKRRNYLRGLDETDFGALEVEEENKINTRKNMEKKTSAASKTWLRYHVDSVNFQGKKCDLDDKSRVSVALEHQTDPKKCSDSGRSSSLWNNLDSKNYISPFPTTSTVSLKDSQNTNVISNSKTNIHLNNYVFDTEEPKGVSRIGLISNKTLEKDSKFKGPLPEYNLYRIKAKKPNGTNKIRDTHFMATNKASLLTGDSSSSIIDNLWDDFTFDEYVPKAALFSDSDSGQDEALDLAVSHSVPNSLVLKQNKNVAWQEPKITIPKPFNMTLREEEDRHVSLLRYRLCGDDNLDEPKEKSKVIKAHQVPLESQLPLFDKIMADQENRRQQVRRQCMNELRAQMKPFKFMKRDEERKLLRICHSSPDLRDFGHTSPKRKPFKAKPVPKNLFSNYVYQRMREDEYYRSLKKKIRAEELLKSASLPPSMAARERLSKAKALSTEVLNTDSQRPKRRKHKILNYKKRHEQIQKELEEKCSNNITTSPQPFTLRTAELHKRKSAKCPSPDDGHTVSPYIVASRKHVRPQSALGIPLNRNNLASVLRIQSSRQRMERELAIKQEENRKKEEARFRAHITRHKPAWQALNYSTEEDLAMRIQTRREEERIRREEYEQDMHLMLSRVEKIPTLFERQSQATLKEVHRNHKKPHRKSEHQMKFSSTPATPDLCEDDERQNNDAKKNEIADEKNTKIQLNVSISESLKTVQCSTETEGVEKSEVRKQDENDQHQVLNEKECEEKHMDETGKSKVEDENEGESETTVSSQEDISAGGSTDEDDEDGNTYTVDE</sequence>